<dbReference type="RefSeq" id="WP_369263403.1">
    <property type="nucleotide sequence ID" value="NZ_CP163440.1"/>
</dbReference>
<protein>
    <submittedName>
        <fullName evidence="1">SRPBCC family protein</fullName>
    </submittedName>
</protein>
<dbReference type="AlphaFoldDB" id="A0AB39SH08"/>
<organism evidence="1">
    <name type="scientific">Streptomyces sp. R35</name>
    <dbReference type="NCBI Taxonomy" id="3238630"/>
    <lineage>
        <taxon>Bacteria</taxon>
        <taxon>Bacillati</taxon>
        <taxon>Actinomycetota</taxon>
        <taxon>Actinomycetes</taxon>
        <taxon>Kitasatosporales</taxon>
        <taxon>Streptomycetaceae</taxon>
        <taxon>Streptomyces</taxon>
    </lineage>
</organism>
<accession>A0AB39SH08</accession>
<dbReference type="SUPFAM" id="SSF55961">
    <property type="entry name" value="Bet v1-like"/>
    <property type="match status" value="1"/>
</dbReference>
<name>A0AB39SH08_9ACTN</name>
<dbReference type="EMBL" id="CP163440">
    <property type="protein sequence ID" value="XDQ66391.1"/>
    <property type="molecule type" value="Genomic_DNA"/>
</dbReference>
<proteinExistence type="predicted"/>
<sequence>MVLFLLHRASPLPVDRSWRRLTDWPRHADVVPLTRVTVLTPPPTRVGTSFVARSGVGPVAFDDPMEVVTWQPPRDGGPGWCRLVKHGTFVTGWAEIEVRPVDGGGSRVVWREDLRVRWLPGVADRPLRWVARWMFGRAVEALLRRDDGEGDAGDA</sequence>
<reference evidence="1" key="1">
    <citation type="submission" date="2024-07" db="EMBL/GenBank/DDBJ databases">
        <authorList>
            <person name="Yu S.T."/>
        </authorList>
    </citation>
    <scope>NUCLEOTIDE SEQUENCE</scope>
    <source>
        <strain evidence="1">R35</strain>
    </source>
</reference>
<dbReference type="Gene3D" id="3.30.530.20">
    <property type="match status" value="1"/>
</dbReference>
<evidence type="ECO:0000313" key="1">
    <source>
        <dbReference type="EMBL" id="XDQ66391.1"/>
    </source>
</evidence>
<gene>
    <name evidence="1" type="ORF">AB5J50_39075</name>
</gene>
<dbReference type="InterPro" id="IPR023393">
    <property type="entry name" value="START-like_dom_sf"/>
</dbReference>